<evidence type="ECO:0000256" key="3">
    <source>
        <dbReference type="ARBA" id="ARBA00022833"/>
    </source>
</evidence>
<dbReference type="Proteomes" id="UP000504608">
    <property type="component" value="Unplaced"/>
</dbReference>
<dbReference type="AlphaFoldDB" id="A0A6J1JD39"/>
<evidence type="ECO:0000259" key="6">
    <source>
        <dbReference type="PROSITE" id="PS50089"/>
    </source>
</evidence>
<dbReference type="GeneID" id="111483947"/>
<evidence type="ECO:0000313" key="8">
    <source>
        <dbReference type="RefSeq" id="XP_022986100.1"/>
    </source>
</evidence>
<evidence type="ECO:0000256" key="4">
    <source>
        <dbReference type="PROSITE-ProRule" id="PRU00175"/>
    </source>
</evidence>
<dbReference type="PANTHER" id="PTHR42647">
    <property type="entry name" value="SBP (S-RIBONUCLEASE BINDING PROTEIN) FAMILY PROTEIN"/>
    <property type="match status" value="1"/>
</dbReference>
<dbReference type="KEGG" id="cmax:111483947"/>
<dbReference type="PANTHER" id="PTHR42647:SF6">
    <property type="entry name" value="RING-TYPE DOMAIN-CONTAINING PROTEIN"/>
    <property type="match status" value="1"/>
</dbReference>
<proteinExistence type="predicted"/>
<keyword evidence="5" id="KW-0175">Coiled coil</keyword>
<organism evidence="7 8">
    <name type="scientific">Cucurbita maxima</name>
    <name type="common">Pumpkin</name>
    <name type="synonym">Winter squash</name>
    <dbReference type="NCBI Taxonomy" id="3661"/>
    <lineage>
        <taxon>Eukaryota</taxon>
        <taxon>Viridiplantae</taxon>
        <taxon>Streptophyta</taxon>
        <taxon>Embryophyta</taxon>
        <taxon>Tracheophyta</taxon>
        <taxon>Spermatophyta</taxon>
        <taxon>Magnoliopsida</taxon>
        <taxon>eudicotyledons</taxon>
        <taxon>Gunneridae</taxon>
        <taxon>Pentapetalae</taxon>
        <taxon>rosids</taxon>
        <taxon>fabids</taxon>
        <taxon>Cucurbitales</taxon>
        <taxon>Cucurbitaceae</taxon>
        <taxon>Cucurbiteae</taxon>
        <taxon>Cucurbita</taxon>
    </lineage>
</organism>
<keyword evidence="2 4" id="KW-0863">Zinc-finger</keyword>
<dbReference type="Gene3D" id="3.30.40.10">
    <property type="entry name" value="Zinc/RING finger domain, C3HC4 (zinc finger)"/>
    <property type="match status" value="1"/>
</dbReference>
<gene>
    <name evidence="8" type="primary">LOC111483947</name>
</gene>
<feature type="coiled-coil region" evidence="5">
    <location>
        <begin position="106"/>
        <end position="154"/>
    </location>
</feature>
<dbReference type="InterPro" id="IPR013083">
    <property type="entry name" value="Znf_RING/FYVE/PHD"/>
</dbReference>
<sequence length="239" mass="27385">MAIQLQLQQRNFGRPLDSAAEFHRHLQLGNGQSSLLLSQECWSKSDSRIDNFVPEMSVDQIDRFIRLESERFRLLLQHKINQQIRVLLNQIENRTRVLFQQKDEEIASTNMRTIQLEQLLKKLEMENQMRKRAVEENQAMVASLSQALDEMREKLLASANDAESSNNNVRIGEDDASDFGNNKKRKKMMLICQICNSRISCVLLLPCRHLCSCKSCASALEFCPVCNATKKASIEAVIS</sequence>
<protein>
    <submittedName>
        <fullName evidence="8">Probable BOI-related E3 ubiquitin-protein ligase 2 isoform X1</fullName>
    </submittedName>
</protein>
<keyword evidence="1" id="KW-0479">Metal-binding</keyword>
<evidence type="ECO:0000313" key="7">
    <source>
        <dbReference type="Proteomes" id="UP000504608"/>
    </source>
</evidence>
<evidence type="ECO:0000256" key="2">
    <source>
        <dbReference type="ARBA" id="ARBA00022771"/>
    </source>
</evidence>
<accession>A0A6J1JD39</accession>
<keyword evidence="7" id="KW-1185">Reference proteome</keyword>
<dbReference type="Pfam" id="PF13920">
    <property type="entry name" value="zf-C3HC4_3"/>
    <property type="match status" value="1"/>
</dbReference>
<feature type="domain" description="RING-type" evidence="6">
    <location>
        <begin position="192"/>
        <end position="227"/>
    </location>
</feature>
<name>A0A6J1JD39_CUCMA</name>
<dbReference type="FunFam" id="3.30.40.10:FF:000239">
    <property type="entry name" value="probable BOI-related E3 ubiquitin-protein ligase 2"/>
    <property type="match status" value="1"/>
</dbReference>
<dbReference type="GO" id="GO:0008270">
    <property type="term" value="F:zinc ion binding"/>
    <property type="evidence" value="ECO:0007669"/>
    <property type="project" value="UniProtKB-KW"/>
</dbReference>
<evidence type="ECO:0000256" key="5">
    <source>
        <dbReference type="SAM" id="Coils"/>
    </source>
</evidence>
<dbReference type="SUPFAM" id="SSF57850">
    <property type="entry name" value="RING/U-box"/>
    <property type="match status" value="1"/>
</dbReference>
<dbReference type="PROSITE" id="PS50089">
    <property type="entry name" value="ZF_RING_2"/>
    <property type="match status" value="1"/>
</dbReference>
<reference evidence="8" key="1">
    <citation type="submission" date="2025-08" db="UniProtKB">
        <authorList>
            <consortium name="RefSeq"/>
        </authorList>
    </citation>
    <scope>IDENTIFICATION</scope>
    <source>
        <tissue evidence="8">Young leaves</tissue>
    </source>
</reference>
<dbReference type="OrthoDB" id="1711136at2759"/>
<dbReference type="InterPro" id="IPR001841">
    <property type="entry name" value="Znf_RING"/>
</dbReference>
<dbReference type="RefSeq" id="XP_022986100.1">
    <property type="nucleotide sequence ID" value="XM_023130332.1"/>
</dbReference>
<dbReference type="GO" id="GO:0004842">
    <property type="term" value="F:ubiquitin-protein transferase activity"/>
    <property type="evidence" value="ECO:0007669"/>
    <property type="project" value="TreeGrafter"/>
</dbReference>
<keyword evidence="3" id="KW-0862">Zinc</keyword>
<evidence type="ECO:0000256" key="1">
    <source>
        <dbReference type="ARBA" id="ARBA00022723"/>
    </source>
</evidence>